<dbReference type="GO" id="GO:0071757">
    <property type="term" value="C:hexameric IgM immunoglobulin complex"/>
    <property type="evidence" value="ECO:0007669"/>
    <property type="project" value="Ensembl"/>
</dbReference>
<reference evidence="3" key="1">
    <citation type="submission" date="2025-08" db="UniProtKB">
        <authorList>
            <consortium name="Ensembl"/>
        </authorList>
    </citation>
    <scope>IDENTIFICATION</scope>
</reference>
<keyword evidence="1" id="KW-0393">Immunoglobulin domain</keyword>
<dbReference type="PROSITE" id="PS00290">
    <property type="entry name" value="IG_MHC"/>
    <property type="match status" value="3"/>
</dbReference>
<organism evidence="3 4">
    <name type="scientific">Marmota marmota marmota</name>
    <name type="common">Alpine marmot</name>
    <dbReference type="NCBI Taxonomy" id="9994"/>
    <lineage>
        <taxon>Eukaryota</taxon>
        <taxon>Metazoa</taxon>
        <taxon>Chordata</taxon>
        <taxon>Craniata</taxon>
        <taxon>Vertebrata</taxon>
        <taxon>Euteleostomi</taxon>
        <taxon>Mammalia</taxon>
        <taxon>Eutheria</taxon>
        <taxon>Euarchontoglires</taxon>
        <taxon>Glires</taxon>
        <taxon>Rodentia</taxon>
        <taxon>Sciuromorpha</taxon>
        <taxon>Sciuridae</taxon>
        <taxon>Xerinae</taxon>
        <taxon>Marmotini</taxon>
        <taxon>Marmota</taxon>
    </lineage>
</organism>
<dbReference type="PANTHER" id="PTHR23411">
    <property type="entry name" value="TAPASIN"/>
    <property type="match status" value="1"/>
</dbReference>
<dbReference type="GO" id="GO:0009986">
    <property type="term" value="C:cell surface"/>
    <property type="evidence" value="ECO:0007669"/>
    <property type="project" value="Ensembl"/>
</dbReference>
<dbReference type="Ensembl" id="ENSMMMT00000007528.1">
    <property type="protein sequence ID" value="ENSMMMP00000006631.1"/>
    <property type="gene ID" value="ENSMMMG00000005950.1"/>
</dbReference>
<keyword evidence="4" id="KW-1185">Reference proteome</keyword>
<dbReference type="CDD" id="cd05768">
    <property type="entry name" value="IgC1_CH3_IgAGD_CH4_IgAEM"/>
    <property type="match status" value="1"/>
</dbReference>
<gene>
    <name evidence="3" type="primary">IGHM</name>
</gene>
<dbReference type="Pfam" id="PF07654">
    <property type="entry name" value="C1-set"/>
    <property type="match status" value="4"/>
</dbReference>
<dbReference type="SMART" id="SM00407">
    <property type="entry name" value="IGc1"/>
    <property type="match status" value="4"/>
</dbReference>
<accession>A0A8C6EPT6</accession>
<sequence>MGGRWARFLYHPKLGLWQCDYFDYWGPGTLVTVSSASQSSPSLFPLVSCESPLSDESLVTVGCLAKDFLPDTATFSWNFKNNTAIRQGVRTFPSTMVQGKYAATSQVLLSSKDAFQDPDEFLVCRVQHGGNNKHKEVPLPGIGVEQSPNVSVFIPSRDSFSGPGKRESSLICQATDFSPKQITVSWLREGKVLTSGFTTGPVTTEASGSQRSTFKVTSTLTITESDWLSQHVFTCRVDHRGLTFQKNVSSVCGTTSPPTGIRVFTVPPTFAGIFLTKSAKLSCLVTDLATYDSLIITWARQNGEALKTHTNISSSHPNGTFSAVGEASVCVEDWESGEQFTCTVTHNDLPSPLKEIISKPREVARHPPAVFLLPPAREQLLLRESATVTCLVKGFSPPDVFVQWLHRGQPVSSDKYVTSAPTPEPQAPGLYYAHSILTVTEEDWNSGEVFACVVGHEALPHMVTEKTVDKSTGKPTLYNVSLIMSDTASTCY</sequence>
<dbReference type="Proteomes" id="UP000694407">
    <property type="component" value="Unplaced"/>
</dbReference>
<dbReference type="GO" id="GO:0002250">
    <property type="term" value="P:adaptive immune response"/>
    <property type="evidence" value="ECO:0007669"/>
    <property type="project" value="Ensembl"/>
</dbReference>
<dbReference type="PROSITE" id="PS50835">
    <property type="entry name" value="IG_LIKE"/>
    <property type="match status" value="4"/>
</dbReference>
<dbReference type="GO" id="GO:0045087">
    <property type="term" value="P:innate immune response"/>
    <property type="evidence" value="ECO:0007669"/>
    <property type="project" value="Ensembl"/>
</dbReference>
<feature type="domain" description="Ig-like" evidence="2">
    <location>
        <begin position="41"/>
        <end position="138"/>
    </location>
</feature>
<dbReference type="GO" id="GO:0003697">
    <property type="term" value="F:single-stranded DNA binding"/>
    <property type="evidence" value="ECO:0007669"/>
    <property type="project" value="Ensembl"/>
</dbReference>
<evidence type="ECO:0000313" key="3">
    <source>
        <dbReference type="Ensembl" id="ENSMMMP00000006631.1"/>
    </source>
</evidence>
<dbReference type="InterPro" id="IPR050380">
    <property type="entry name" value="Immune_Resp_Modulators"/>
</dbReference>
<dbReference type="InterPro" id="IPR003006">
    <property type="entry name" value="Ig/MHC_CS"/>
</dbReference>
<dbReference type="SUPFAM" id="SSF48726">
    <property type="entry name" value="Immunoglobulin"/>
    <property type="match status" value="5"/>
</dbReference>
<feature type="domain" description="Ig-like" evidence="2">
    <location>
        <begin position="258"/>
        <end position="358"/>
    </location>
</feature>
<dbReference type="GO" id="GO:0050829">
    <property type="term" value="P:defense response to Gram-negative bacterium"/>
    <property type="evidence" value="ECO:0007669"/>
    <property type="project" value="Ensembl"/>
</dbReference>
<evidence type="ECO:0000256" key="1">
    <source>
        <dbReference type="ARBA" id="ARBA00023319"/>
    </source>
</evidence>
<dbReference type="GO" id="GO:0019731">
    <property type="term" value="P:antibacterial humoral response"/>
    <property type="evidence" value="ECO:0007669"/>
    <property type="project" value="Ensembl"/>
</dbReference>
<dbReference type="CDD" id="cd07696">
    <property type="entry name" value="IgC1_CH3_IgAEM_CH2_IgG"/>
    <property type="match status" value="1"/>
</dbReference>
<dbReference type="GO" id="GO:0071756">
    <property type="term" value="C:pentameric IgM immunoglobulin complex"/>
    <property type="evidence" value="ECO:0007669"/>
    <property type="project" value="Ensembl"/>
</dbReference>
<dbReference type="CDD" id="cd16093">
    <property type="entry name" value="IgC1_CH2_Mu"/>
    <property type="match status" value="1"/>
</dbReference>
<proteinExistence type="predicted"/>
<name>A0A8C6EPT6_MARMA</name>
<dbReference type="InterPro" id="IPR007110">
    <property type="entry name" value="Ig-like_dom"/>
</dbReference>
<dbReference type="GO" id="GO:0042834">
    <property type="term" value="F:peptidoglycan binding"/>
    <property type="evidence" value="ECO:0007669"/>
    <property type="project" value="Ensembl"/>
</dbReference>
<dbReference type="InterPro" id="IPR003597">
    <property type="entry name" value="Ig_C1-set"/>
</dbReference>
<dbReference type="Gene3D" id="2.60.40.10">
    <property type="entry name" value="Immunoglobulins"/>
    <property type="match status" value="4"/>
</dbReference>
<dbReference type="GO" id="GO:0031210">
    <property type="term" value="F:phosphatidylcholine binding"/>
    <property type="evidence" value="ECO:0007669"/>
    <property type="project" value="Ensembl"/>
</dbReference>
<dbReference type="InterPro" id="IPR036179">
    <property type="entry name" value="Ig-like_dom_sf"/>
</dbReference>
<dbReference type="AlphaFoldDB" id="A0A8C6EPT6"/>
<dbReference type="InterPro" id="IPR013783">
    <property type="entry name" value="Ig-like_fold"/>
</dbReference>
<evidence type="ECO:0000259" key="2">
    <source>
        <dbReference type="PROSITE" id="PS50835"/>
    </source>
</evidence>
<feature type="domain" description="Ig-like" evidence="2">
    <location>
        <begin position="368"/>
        <end position="469"/>
    </location>
</feature>
<dbReference type="GO" id="GO:0034987">
    <property type="term" value="F:immunoglobulin receptor binding"/>
    <property type="evidence" value="ECO:0007669"/>
    <property type="project" value="Ensembl"/>
</dbReference>
<reference evidence="3" key="2">
    <citation type="submission" date="2025-09" db="UniProtKB">
        <authorList>
            <consortium name="Ensembl"/>
        </authorList>
    </citation>
    <scope>IDENTIFICATION</scope>
</reference>
<dbReference type="FunFam" id="2.60.40.10:FF:001836">
    <property type="entry name" value="Immunoglobulin heavy constant mu"/>
    <property type="match status" value="1"/>
</dbReference>
<protein>
    <submittedName>
        <fullName evidence="3">Immunoglobulin heavy constant mu</fullName>
    </submittedName>
</protein>
<feature type="domain" description="Ig-like" evidence="2">
    <location>
        <begin position="148"/>
        <end position="249"/>
    </location>
</feature>
<dbReference type="FunFam" id="2.60.40.10:FF:000463">
    <property type="entry name" value="Immunoglobulin heavy constant gamma 1"/>
    <property type="match status" value="2"/>
</dbReference>
<dbReference type="FunFam" id="2.60.40.10:FF:000998">
    <property type="entry name" value="Immunoglobulin heavy constant epsilon"/>
    <property type="match status" value="1"/>
</dbReference>
<evidence type="ECO:0000313" key="4">
    <source>
        <dbReference type="Proteomes" id="UP000694407"/>
    </source>
</evidence>
<dbReference type="GeneTree" id="ENSGT00940000161491"/>